<proteinExistence type="predicted"/>
<evidence type="ECO:0000313" key="2">
    <source>
        <dbReference type="Proteomes" id="UP000236721"/>
    </source>
</evidence>
<organism evidence="1 2">
    <name type="scientific">Vibrio hangzhouensis</name>
    <dbReference type="NCBI Taxonomy" id="462991"/>
    <lineage>
        <taxon>Bacteria</taxon>
        <taxon>Pseudomonadati</taxon>
        <taxon>Pseudomonadota</taxon>
        <taxon>Gammaproteobacteria</taxon>
        <taxon>Vibrionales</taxon>
        <taxon>Vibrionaceae</taxon>
        <taxon>Vibrio</taxon>
    </lineage>
</organism>
<gene>
    <name evidence="1" type="ORF">SAMN04488244_104200</name>
</gene>
<keyword evidence="2" id="KW-1185">Reference proteome</keyword>
<dbReference type="AlphaFoldDB" id="A0A1H5VH41"/>
<sequence>MPIKEFDRWIDETIQKYEWQSLPCSEFEQVFAGYYSPEYLAQCRYVVTEKIPKPDIEGLRGLGLGDFLDMDCGAITYKNMYFIKPQHQSDLEIHIHELMHTIQWQLLGGVGFLERYVREINEFGYDRAPLENMAYDLGRHFNKDRLPIPVLEHVRLKIAAIAQVGG</sequence>
<dbReference type="OrthoDB" id="5600142at2"/>
<accession>A0A1H5VH41</accession>
<protein>
    <recommendedName>
        <fullName evidence="3">DUF4157 domain-containing protein</fullName>
    </recommendedName>
</protein>
<dbReference type="EMBL" id="FNVG01000004">
    <property type="protein sequence ID" value="SEF86376.1"/>
    <property type="molecule type" value="Genomic_DNA"/>
</dbReference>
<dbReference type="Proteomes" id="UP000236721">
    <property type="component" value="Unassembled WGS sequence"/>
</dbReference>
<evidence type="ECO:0008006" key="3">
    <source>
        <dbReference type="Google" id="ProtNLM"/>
    </source>
</evidence>
<dbReference type="RefSeq" id="WP_103879469.1">
    <property type="nucleotide sequence ID" value="NZ_FNVG01000004.1"/>
</dbReference>
<evidence type="ECO:0000313" key="1">
    <source>
        <dbReference type="EMBL" id="SEF86376.1"/>
    </source>
</evidence>
<reference evidence="2" key="1">
    <citation type="submission" date="2016-10" db="EMBL/GenBank/DDBJ databases">
        <authorList>
            <person name="Varghese N."/>
            <person name="Submissions S."/>
        </authorList>
    </citation>
    <scope>NUCLEOTIDE SEQUENCE [LARGE SCALE GENOMIC DNA]</scope>
    <source>
        <strain evidence="2">CGMCC 1.7062</strain>
    </source>
</reference>
<name>A0A1H5VH41_9VIBR</name>